<dbReference type="InterPro" id="IPR036869">
    <property type="entry name" value="J_dom_sf"/>
</dbReference>
<dbReference type="Gene3D" id="2.60.40.150">
    <property type="entry name" value="C2 domain"/>
    <property type="match status" value="1"/>
</dbReference>
<keyword evidence="6 10" id="KW-1133">Transmembrane helix</keyword>
<reference evidence="12 13" key="1">
    <citation type="journal article" date="2016" name="Mol. Biol. Evol.">
        <title>Comparative Genomics of Early-Diverging Mushroom-Forming Fungi Provides Insights into the Origins of Lignocellulose Decay Capabilities.</title>
        <authorList>
            <person name="Nagy L.G."/>
            <person name="Riley R."/>
            <person name="Tritt A."/>
            <person name="Adam C."/>
            <person name="Daum C."/>
            <person name="Floudas D."/>
            <person name="Sun H."/>
            <person name="Yadav J.S."/>
            <person name="Pangilinan J."/>
            <person name="Larsson K.H."/>
            <person name="Matsuura K."/>
            <person name="Barry K."/>
            <person name="Labutti K."/>
            <person name="Kuo R."/>
            <person name="Ohm R.A."/>
            <person name="Bhattacharya S.S."/>
            <person name="Shirouzu T."/>
            <person name="Yoshinaga Y."/>
            <person name="Martin F.M."/>
            <person name="Grigoriev I.V."/>
            <person name="Hibbett D.S."/>
        </authorList>
    </citation>
    <scope>NUCLEOTIDE SEQUENCE [LARGE SCALE GENOMIC DNA]</scope>
    <source>
        <strain evidence="12 13">HHB9708</strain>
    </source>
</reference>
<proteinExistence type="predicted"/>
<feature type="compositionally biased region" description="Acidic residues" evidence="9">
    <location>
        <begin position="642"/>
        <end position="663"/>
    </location>
</feature>
<dbReference type="InterPro" id="IPR001623">
    <property type="entry name" value="DnaJ_domain"/>
</dbReference>
<dbReference type="AlphaFoldDB" id="A0A164VDC7"/>
<keyword evidence="4" id="KW-0256">Endoplasmic reticulum</keyword>
<feature type="transmembrane region" description="Helical" evidence="10">
    <location>
        <begin position="74"/>
        <end position="92"/>
    </location>
</feature>
<dbReference type="GO" id="GO:0031207">
    <property type="term" value="C:Sec62/Sec63 complex"/>
    <property type="evidence" value="ECO:0007669"/>
    <property type="project" value="TreeGrafter"/>
</dbReference>
<evidence type="ECO:0000256" key="6">
    <source>
        <dbReference type="ARBA" id="ARBA00022989"/>
    </source>
</evidence>
<dbReference type="SMART" id="SM00271">
    <property type="entry name" value="DnaJ"/>
    <property type="match status" value="1"/>
</dbReference>
<dbReference type="PANTHER" id="PTHR24075">
    <property type="entry name" value="SEC63 DOMAIN-CONTAINING"/>
    <property type="match status" value="1"/>
</dbReference>
<evidence type="ECO:0000256" key="5">
    <source>
        <dbReference type="ARBA" id="ARBA00022927"/>
    </source>
</evidence>
<dbReference type="PRINTS" id="PR00625">
    <property type="entry name" value="JDOMAIN"/>
</dbReference>
<feature type="region of interest" description="Disordered" evidence="9">
    <location>
        <begin position="609"/>
        <end position="663"/>
    </location>
</feature>
<evidence type="ECO:0000256" key="1">
    <source>
        <dbReference type="ARBA" id="ARBA00004477"/>
    </source>
</evidence>
<evidence type="ECO:0000256" key="3">
    <source>
        <dbReference type="ARBA" id="ARBA00022692"/>
    </source>
</evidence>
<keyword evidence="2" id="KW-0813">Transport</keyword>
<gene>
    <name evidence="12" type="ORF">SISNIDRAFT_410564</name>
</gene>
<dbReference type="OrthoDB" id="1734229at2759"/>
<dbReference type="EMBL" id="KV419405">
    <property type="protein sequence ID" value="KZS94054.1"/>
    <property type="molecule type" value="Genomic_DNA"/>
</dbReference>
<feature type="domain" description="J" evidence="11">
    <location>
        <begin position="102"/>
        <end position="172"/>
    </location>
</feature>
<accession>A0A164VDC7</accession>
<dbReference type="Pfam" id="PF02889">
    <property type="entry name" value="Sec63"/>
    <property type="match status" value="1"/>
</dbReference>
<dbReference type="GO" id="GO:0006614">
    <property type="term" value="P:SRP-dependent cotranslational protein targeting to membrane"/>
    <property type="evidence" value="ECO:0007669"/>
    <property type="project" value="TreeGrafter"/>
</dbReference>
<dbReference type="CDD" id="cd06257">
    <property type="entry name" value="DnaJ"/>
    <property type="match status" value="1"/>
</dbReference>
<organism evidence="12 13">
    <name type="scientific">Sistotremastrum niveocremeum HHB9708</name>
    <dbReference type="NCBI Taxonomy" id="1314777"/>
    <lineage>
        <taxon>Eukaryota</taxon>
        <taxon>Fungi</taxon>
        <taxon>Dikarya</taxon>
        <taxon>Basidiomycota</taxon>
        <taxon>Agaricomycotina</taxon>
        <taxon>Agaricomycetes</taxon>
        <taxon>Sistotremastrales</taxon>
        <taxon>Sistotremastraceae</taxon>
        <taxon>Sertulicium</taxon>
        <taxon>Sertulicium niveocremeum</taxon>
    </lineage>
</organism>
<dbReference type="SUPFAM" id="SSF46565">
    <property type="entry name" value="Chaperone J-domain"/>
    <property type="match status" value="1"/>
</dbReference>
<feature type="transmembrane region" description="Helical" evidence="10">
    <location>
        <begin position="12"/>
        <end position="33"/>
    </location>
</feature>
<evidence type="ECO:0000313" key="12">
    <source>
        <dbReference type="EMBL" id="KZS94054.1"/>
    </source>
</evidence>
<dbReference type="InterPro" id="IPR004179">
    <property type="entry name" value="Sec63-dom"/>
</dbReference>
<evidence type="ECO:0000256" key="2">
    <source>
        <dbReference type="ARBA" id="ARBA00022448"/>
    </source>
</evidence>
<dbReference type="InterPro" id="IPR014756">
    <property type="entry name" value="Ig_E-set"/>
</dbReference>
<dbReference type="Gene3D" id="1.10.3380.10">
    <property type="entry name" value="Sec63 N-terminal domain-like domain"/>
    <property type="match status" value="1"/>
</dbReference>
<evidence type="ECO:0000256" key="8">
    <source>
        <dbReference type="ARBA" id="ARBA00023186"/>
    </source>
</evidence>
<evidence type="ECO:0000259" key="11">
    <source>
        <dbReference type="PROSITE" id="PS50076"/>
    </source>
</evidence>
<keyword evidence="7 10" id="KW-0472">Membrane</keyword>
<evidence type="ECO:0000256" key="4">
    <source>
        <dbReference type="ARBA" id="ARBA00022824"/>
    </source>
</evidence>
<keyword evidence="13" id="KW-1185">Reference proteome</keyword>
<keyword evidence="8" id="KW-0143">Chaperone</keyword>
<dbReference type="STRING" id="1314777.A0A164VDC7"/>
<dbReference type="GO" id="GO:0003723">
    <property type="term" value="F:RNA binding"/>
    <property type="evidence" value="ECO:0007669"/>
    <property type="project" value="TreeGrafter"/>
</dbReference>
<dbReference type="PROSITE" id="PS50076">
    <property type="entry name" value="DNAJ_2"/>
    <property type="match status" value="1"/>
</dbReference>
<keyword evidence="3 10" id="KW-0812">Transmembrane</keyword>
<dbReference type="SMART" id="SM00973">
    <property type="entry name" value="Sec63"/>
    <property type="match status" value="1"/>
</dbReference>
<dbReference type="SUPFAM" id="SSF158702">
    <property type="entry name" value="Sec63 N-terminal domain-like"/>
    <property type="match status" value="1"/>
</dbReference>
<dbReference type="GO" id="GO:0006620">
    <property type="term" value="P:post-translational protein targeting to endoplasmic reticulum membrane"/>
    <property type="evidence" value="ECO:0007669"/>
    <property type="project" value="TreeGrafter"/>
</dbReference>
<evidence type="ECO:0000256" key="7">
    <source>
        <dbReference type="ARBA" id="ARBA00023136"/>
    </source>
</evidence>
<evidence type="ECO:0000256" key="9">
    <source>
        <dbReference type="SAM" id="MobiDB-lite"/>
    </source>
</evidence>
<dbReference type="Gene3D" id="1.10.287.110">
    <property type="entry name" value="DnaJ domain"/>
    <property type="match status" value="1"/>
</dbReference>
<dbReference type="GO" id="GO:0008320">
    <property type="term" value="F:protein transmembrane transporter activity"/>
    <property type="evidence" value="ECO:0007669"/>
    <property type="project" value="TreeGrafter"/>
</dbReference>
<name>A0A164VDC7_9AGAM</name>
<comment type="subcellular location">
    <subcellularLocation>
        <location evidence="1">Endoplasmic reticulum membrane</location>
        <topology evidence="1">Multi-pass membrane protein</topology>
    </subcellularLocation>
</comment>
<dbReference type="PANTHER" id="PTHR24075:SF0">
    <property type="entry name" value="TRANSLOCATION PROTEIN SEC63 HOMOLOG"/>
    <property type="match status" value="1"/>
</dbReference>
<keyword evidence="5" id="KW-0653">Protein transport</keyword>
<evidence type="ECO:0000313" key="13">
    <source>
        <dbReference type="Proteomes" id="UP000076722"/>
    </source>
</evidence>
<dbReference type="SUPFAM" id="SSF81296">
    <property type="entry name" value="E set domains"/>
    <property type="match status" value="1"/>
</dbReference>
<feature type="transmembrane region" description="Helical" evidence="10">
    <location>
        <begin position="197"/>
        <end position="220"/>
    </location>
</feature>
<evidence type="ECO:0000256" key="10">
    <source>
        <dbReference type="SAM" id="Phobius"/>
    </source>
</evidence>
<dbReference type="InterPro" id="IPR035892">
    <property type="entry name" value="C2_domain_sf"/>
</dbReference>
<dbReference type="Pfam" id="PF00226">
    <property type="entry name" value="DnaJ"/>
    <property type="match status" value="1"/>
</dbReference>
<sequence length="663" mass="73865">MAQYHYDEAGNMAAYFVLTFLSLVLVPLSFSYVPTTKKAAPPPACECSACVDHREALRKRSQRPWYRPQIGTKALFTLGGWVVFGLLVYKIATTVDESKMYDPFQILGVSLSATEQEIKRHYKKLSIKFHPDKVKLSGNDTLDSVAERFVELTKAYKALTNEEIRKNWEQYGHPDGRQEMSMGIAIPLWIIESKNNIWVLGVYGLVFGGALPLLVGRWWFGSRSYTKDGVHAKTAESFFKTLREESTLEDTIRTLATAWKFEKQRNAVPSKPSSDQEINRLAGEISSRSGQQWTSKVSATILVFRSDDALTRRALVLMWSHLLRIPVKEPLVQKEQENFLVHSQVLLTSLLNITLSRNWLNTSVHVIHLSAYLTQALAPSSDPNNILLQLPGVTSDDLKELPSRSGGQIESFIGRLKEKEDSRVANIEAAAKRWGHLDVVDVSYKVLGERIIPAGSFVNLVMKLRVVPPLSSPEVSKKSIVPNSAASVDAEEAFLQSRKEADDLPQNSVSPGAAHAPFYPASRRPQWWAILCDDKLGKVIVPPVKIVDVPFATGGEKDYRTYKTQFQAPNQVGSFVWKVLFVSDTFVGEDVSADATLNLEDPAKLEEQLREDEISDPEEDSLAGQMALMKGGSVKRASARDESDDESTTDGEQEEADSSSDSD</sequence>
<dbReference type="Proteomes" id="UP000076722">
    <property type="component" value="Unassembled WGS sequence"/>
</dbReference>
<protein>
    <recommendedName>
        <fullName evidence="11">J domain-containing protein</fullName>
    </recommendedName>
</protein>
<dbReference type="FunFam" id="1.10.287.110:FF:000039">
    <property type="entry name" value="Protein translocation complex component (Npl1)"/>
    <property type="match status" value="1"/>
</dbReference>